<protein>
    <submittedName>
        <fullName evidence="1">Uncharacterized protein</fullName>
    </submittedName>
</protein>
<name>A0ABT1S4P3_9FIRM</name>
<dbReference type="GeneID" id="90531423"/>
<dbReference type="Proteomes" id="UP001524473">
    <property type="component" value="Unassembled WGS sequence"/>
</dbReference>
<comment type="caution">
    <text evidence="1">The sequence shown here is derived from an EMBL/GenBank/DDBJ whole genome shotgun (WGS) entry which is preliminary data.</text>
</comment>
<proteinExistence type="predicted"/>
<dbReference type="RefSeq" id="WP_066861257.1">
    <property type="nucleotide sequence ID" value="NZ_CABKVV010000011.1"/>
</dbReference>
<reference evidence="1 2" key="1">
    <citation type="submission" date="2022-06" db="EMBL/GenBank/DDBJ databases">
        <title>Isolation of gut microbiota from human fecal samples.</title>
        <authorList>
            <person name="Pamer E.G."/>
            <person name="Barat B."/>
            <person name="Waligurski E."/>
            <person name="Medina S."/>
            <person name="Paddock L."/>
            <person name="Mostad J."/>
        </authorList>
    </citation>
    <scope>NUCLEOTIDE SEQUENCE [LARGE SCALE GENOMIC DNA]</scope>
    <source>
        <strain evidence="1 2">DFI.9.73</strain>
    </source>
</reference>
<gene>
    <name evidence="1" type="ORF">NE695_17910</name>
</gene>
<sequence length="588" mass="67140">MKNYGPMNPRSRIEYMKEIDVMAYQRYKHAALIQVTGGRGDLCRKGDAGRYRVSLEGFPVCEVQNFKNPSISPWLKPEDGVLLKIRQSFERRQSDDFFAYLENSYPLLACLEDGYYVILDALLYPATGNQDFFLEVYGTEQMDSLLIPDGDRPFPMYIYPSAPEPPHLYSAAQIGKAISYYLQGYLSLLLVGHDLAVDAAIKGKFLSSLVIVPCTELADDGAYFADIFIPDKEFPTKPEAYHIRPASLRRRKHSSKNHCRLSYRSLWKQYPLIKQRQEPSLGASKDIKTTRLVFKNVEDKLHYKGALAVQVENGKSRLVKKGDLNTFYKLDFKGEPLMQVYDFWEDDRSHIAPAFGMAEDSEEIRQAVRNINNMEGQNIRDYAESISPLLELLPDGEYVLVDTMLYPSNGTGFFWNVTNYPILNKALEEPEMGFPYPAYIYPTLHPGCYDSDLKDSIHCAKMLDDSSSGRAICYYLQGYMTALLYGHDMAVMAAYSHKELPALVIIPYCDLVASNNKETLGRFADIVIPIWDADQAEENKTIKEIAEYKPRPEIGLMKPWDKRCLESWRSYPTPEQLMAESELGIQYG</sequence>
<evidence type="ECO:0000313" key="1">
    <source>
        <dbReference type="EMBL" id="MCQ4841783.1"/>
    </source>
</evidence>
<evidence type="ECO:0000313" key="2">
    <source>
        <dbReference type="Proteomes" id="UP001524473"/>
    </source>
</evidence>
<organism evidence="1 2">
    <name type="scientific">Neglectibacter timonensis</name>
    <dbReference type="NCBI Taxonomy" id="1776382"/>
    <lineage>
        <taxon>Bacteria</taxon>
        <taxon>Bacillati</taxon>
        <taxon>Bacillota</taxon>
        <taxon>Clostridia</taxon>
        <taxon>Eubacteriales</taxon>
        <taxon>Oscillospiraceae</taxon>
        <taxon>Neglectibacter</taxon>
    </lineage>
</organism>
<dbReference type="EMBL" id="JANFZH010000076">
    <property type="protein sequence ID" value="MCQ4841783.1"/>
    <property type="molecule type" value="Genomic_DNA"/>
</dbReference>
<keyword evidence="2" id="KW-1185">Reference proteome</keyword>
<accession>A0ABT1S4P3</accession>